<feature type="region of interest" description="Disordered" evidence="1">
    <location>
        <begin position="363"/>
        <end position="397"/>
    </location>
</feature>
<protein>
    <submittedName>
        <fullName evidence="2">Uncharacterized protein</fullName>
    </submittedName>
</protein>
<dbReference type="AlphaFoldDB" id="A0AAD6VP69"/>
<organism evidence="2 3">
    <name type="scientific">Mycena pura</name>
    <dbReference type="NCBI Taxonomy" id="153505"/>
    <lineage>
        <taxon>Eukaryota</taxon>
        <taxon>Fungi</taxon>
        <taxon>Dikarya</taxon>
        <taxon>Basidiomycota</taxon>
        <taxon>Agaricomycotina</taxon>
        <taxon>Agaricomycetes</taxon>
        <taxon>Agaricomycetidae</taxon>
        <taxon>Agaricales</taxon>
        <taxon>Marasmiineae</taxon>
        <taxon>Mycenaceae</taxon>
        <taxon>Mycena</taxon>
    </lineage>
</organism>
<reference evidence="2" key="1">
    <citation type="submission" date="2023-03" db="EMBL/GenBank/DDBJ databases">
        <title>Massive genome expansion in bonnet fungi (Mycena s.s.) driven by repeated elements and novel gene families across ecological guilds.</title>
        <authorList>
            <consortium name="Lawrence Berkeley National Laboratory"/>
            <person name="Harder C.B."/>
            <person name="Miyauchi S."/>
            <person name="Viragh M."/>
            <person name="Kuo A."/>
            <person name="Thoen E."/>
            <person name="Andreopoulos B."/>
            <person name="Lu D."/>
            <person name="Skrede I."/>
            <person name="Drula E."/>
            <person name="Henrissat B."/>
            <person name="Morin E."/>
            <person name="Kohler A."/>
            <person name="Barry K."/>
            <person name="LaButti K."/>
            <person name="Morin E."/>
            <person name="Salamov A."/>
            <person name="Lipzen A."/>
            <person name="Mereny Z."/>
            <person name="Hegedus B."/>
            <person name="Baldrian P."/>
            <person name="Stursova M."/>
            <person name="Weitz H."/>
            <person name="Taylor A."/>
            <person name="Grigoriev I.V."/>
            <person name="Nagy L.G."/>
            <person name="Martin F."/>
            <person name="Kauserud H."/>
        </authorList>
    </citation>
    <scope>NUCLEOTIDE SEQUENCE</scope>
    <source>
        <strain evidence="2">9144</strain>
    </source>
</reference>
<dbReference type="Proteomes" id="UP001219525">
    <property type="component" value="Unassembled WGS sequence"/>
</dbReference>
<evidence type="ECO:0000313" key="3">
    <source>
        <dbReference type="Proteomes" id="UP001219525"/>
    </source>
</evidence>
<accession>A0AAD6VP69</accession>
<feature type="compositionally biased region" description="Low complexity" evidence="1">
    <location>
        <begin position="265"/>
        <end position="283"/>
    </location>
</feature>
<name>A0AAD6VP69_9AGAR</name>
<sequence>MANIQNAADKEKEWKGIKLTPIKEEEDGTNNYNEFKQKSVLELDAAGYWQFVDGPDYNPPSIPALKPSQQFQGLDNTGTAITITVPGNEGVVAAARKQAEAWLLGDKKAHAIIVRAVPVEKLYVVKDCKSAHDAWLALKNEYEPANALTAVTIKQQIIGHQCGAHDDPVRWRQVMVQLYQKLRDADPVMMPDSEFAKHLAVVTLMTPADEWRFCCDSLCDKVRQGDLMGRPLSSTTVLQRLKHEEGKGRTSGATVPSAYNAGSANQTGRRNDQTQQQQNRRATPYNGQQRTNPRIFCDNPFCETPIGHIKTDCFAYGGGKVGKYPENYHGRRDIHLSLEARMQGRILASRRKQKHDLEDAASGNQFAGMADHTENDIEDSPGDRFAGMADHTEDDDNDVQNIIGSVEDGFAFMMTVLEDDESDDDIECDGYGFFWASVDGTLRSGVEDKR</sequence>
<proteinExistence type="predicted"/>
<gene>
    <name evidence="2" type="ORF">GGX14DRAFT_390710</name>
</gene>
<dbReference type="Pfam" id="PF14223">
    <property type="entry name" value="Retrotran_gag_2"/>
    <property type="match status" value="1"/>
</dbReference>
<evidence type="ECO:0000313" key="2">
    <source>
        <dbReference type="EMBL" id="KAJ7217997.1"/>
    </source>
</evidence>
<comment type="caution">
    <text evidence="2">The sequence shown here is derived from an EMBL/GenBank/DDBJ whole genome shotgun (WGS) entry which is preliminary data.</text>
</comment>
<keyword evidence="3" id="KW-1185">Reference proteome</keyword>
<dbReference type="EMBL" id="JARJCW010000013">
    <property type="protein sequence ID" value="KAJ7217997.1"/>
    <property type="molecule type" value="Genomic_DNA"/>
</dbReference>
<feature type="region of interest" description="Disordered" evidence="1">
    <location>
        <begin position="238"/>
        <end position="293"/>
    </location>
</feature>
<evidence type="ECO:0000256" key="1">
    <source>
        <dbReference type="SAM" id="MobiDB-lite"/>
    </source>
</evidence>